<feature type="compositionally biased region" description="Low complexity" evidence="1">
    <location>
        <begin position="237"/>
        <end position="248"/>
    </location>
</feature>
<dbReference type="InterPro" id="IPR053030">
    <property type="entry name" value="Ribosomal_biogenesis_FAF1-like"/>
</dbReference>
<evidence type="ECO:0000256" key="1">
    <source>
        <dbReference type="SAM" id="MobiDB-lite"/>
    </source>
</evidence>
<dbReference type="Proteomes" id="UP001322277">
    <property type="component" value="Chromosome 1"/>
</dbReference>
<dbReference type="GO" id="GO:0005730">
    <property type="term" value="C:nucleolus"/>
    <property type="evidence" value="ECO:0007669"/>
    <property type="project" value="TreeGrafter"/>
</dbReference>
<feature type="region of interest" description="Disordered" evidence="1">
    <location>
        <begin position="1"/>
        <end position="260"/>
    </location>
</feature>
<feature type="compositionally biased region" description="Low complexity" evidence="1">
    <location>
        <begin position="60"/>
        <end position="71"/>
    </location>
</feature>
<evidence type="ECO:0000313" key="3">
    <source>
        <dbReference type="Proteomes" id="UP001322277"/>
    </source>
</evidence>
<dbReference type="KEGG" id="cdet:87937688"/>
<proteinExistence type="predicted"/>
<reference evidence="3" key="1">
    <citation type="journal article" date="2023" name="bioRxiv">
        <title>Complete genome of the Medicago anthracnose fungus, Colletotrichum destructivum, reveals a mini-chromosome-like region within a core chromosome.</title>
        <authorList>
            <person name="Lapalu N."/>
            <person name="Simon A."/>
            <person name="Lu A."/>
            <person name="Plaumann P.-L."/>
            <person name="Amselem J."/>
            <person name="Pigne S."/>
            <person name="Auger A."/>
            <person name="Koch C."/>
            <person name="Dallery J.-F."/>
            <person name="O'Connell R.J."/>
        </authorList>
    </citation>
    <scope>NUCLEOTIDE SEQUENCE [LARGE SCALE GENOMIC DNA]</scope>
    <source>
        <strain evidence="3">CBS 520.97</strain>
    </source>
</reference>
<gene>
    <name evidence="2" type="ORF">CDEST_01185</name>
</gene>
<organism evidence="2 3">
    <name type="scientific">Colletotrichum destructivum</name>
    <dbReference type="NCBI Taxonomy" id="34406"/>
    <lineage>
        <taxon>Eukaryota</taxon>
        <taxon>Fungi</taxon>
        <taxon>Dikarya</taxon>
        <taxon>Ascomycota</taxon>
        <taxon>Pezizomycotina</taxon>
        <taxon>Sordariomycetes</taxon>
        <taxon>Hypocreomycetidae</taxon>
        <taxon>Glomerellales</taxon>
        <taxon>Glomerellaceae</taxon>
        <taxon>Colletotrichum</taxon>
        <taxon>Colletotrichum destructivum species complex</taxon>
    </lineage>
</organism>
<feature type="compositionally biased region" description="Acidic residues" evidence="1">
    <location>
        <begin position="133"/>
        <end position="199"/>
    </location>
</feature>
<feature type="region of interest" description="Disordered" evidence="1">
    <location>
        <begin position="277"/>
        <end position="301"/>
    </location>
</feature>
<dbReference type="GO" id="GO:0000462">
    <property type="term" value="P:maturation of SSU-rRNA from tricistronic rRNA transcript (SSU-rRNA, 5.8S rRNA, LSU-rRNA)"/>
    <property type="evidence" value="ECO:0007669"/>
    <property type="project" value="TreeGrafter"/>
</dbReference>
<feature type="region of interest" description="Disordered" evidence="1">
    <location>
        <begin position="360"/>
        <end position="427"/>
    </location>
</feature>
<feature type="compositionally biased region" description="Gly residues" evidence="1">
    <location>
        <begin position="404"/>
        <end position="420"/>
    </location>
</feature>
<feature type="compositionally biased region" description="Basic and acidic residues" evidence="1">
    <location>
        <begin position="373"/>
        <end position="400"/>
    </location>
</feature>
<dbReference type="RefSeq" id="XP_062773395.1">
    <property type="nucleotide sequence ID" value="XM_062917344.1"/>
</dbReference>
<dbReference type="EMBL" id="CP137305">
    <property type="protein sequence ID" value="WQF76171.1"/>
    <property type="molecule type" value="Genomic_DNA"/>
</dbReference>
<keyword evidence="3" id="KW-1185">Reference proteome</keyword>
<protein>
    <recommendedName>
        <fullName evidence="4">Protein FAF1</fullName>
    </recommendedName>
</protein>
<feature type="compositionally biased region" description="Basic residues" evidence="1">
    <location>
        <begin position="1"/>
        <end position="10"/>
    </location>
</feature>
<name>A0AAX4HZ55_9PEZI</name>
<dbReference type="PANTHER" id="PTHR28096:SF1">
    <property type="entry name" value="PROTEIN FAF1"/>
    <property type="match status" value="1"/>
</dbReference>
<accession>A0AAX4HZ55</accession>
<evidence type="ECO:0008006" key="4">
    <source>
        <dbReference type="Google" id="ProtNLM"/>
    </source>
</evidence>
<sequence length="427" mass="45327">MTSILGKRKAPSSSSSAAAQTVKPLSTSSGKKSVGAVKTATATPSLKKRKKSLETVRKPASATKKTTAKSNKAGEKQEKEEEVDESLLSAQEIFRRHFEAQFKPIGEPGRKKGKKKAKAKAAAVEGPGGDGDGGSDSDGDVEVGEGSDEDVFEDEGADGQEGEGEEWSGLSGEDDDSGSDEEEGDDEEEEDEYEDDDGENPVIEVVDHTNSKPQPVASMSKRELKAFMSSKPPSQTDPNPSAAPAAPADPDDENDKSMLANDLALQRLLSESHLLSRHTITPFSNPTAASKTFSEGKLRQRQTDLRTQALARGVSGVSSLFTQEKMPMAFRKGMVAVAANKEAKRRQQARENGIVLEREAPAARGKKAKKAGRRGERGVDGPEVGRMRGAELRLSERDVQNIEGSGGGRGGKGGRGGRGGGRGRGRR</sequence>
<feature type="compositionally biased region" description="Polar residues" evidence="1">
    <location>
        <begin position="278"/>
        <end position="293"/>
    </location>
</feature>
<dbReference type="GeneID" id="87937688"/>
<dbReference type="AlphaFoldDB" id="A0AAX4HZ55"/>
<dbReference type="PANTHER" id="PTHR28096">
    <property type="entry name" value="PROTEIN FAF1"/>
    <property type="match status" value="1"/>
</dbReference>
<evidence type="ECO:0000313" key="2">
    <source>
        <dbReference type="EMBL" id="WQF76171.1"/>
    </source>
</evidence>